<evidence type="ECO:0000256" key="1">
    <source>
        <dbReference type="SAM" id="MobiDB-lite"/>
    </source>
</evidence>
<reference evidence="2 3" key="1">
    <citation type="submission" date="2023-02" db="EMBL/GenBank/DDBJ databases">
        <title>LHISI_Scaffold_Assembly.</title>
        <authorList>
            <person name="Stuart O.P."/>
            <person name="Cleave R."/>
            <person name="Magrath M.J.L."/>
            <person name="Mikheyev A.S."/>
        </authorList>
    </citation>
    <scope>NUCLEOTIDE SEQUENCE [LARGE SCALE GENOMIC DNA]</scope>
    <source>
        <strain evidence="2">Daus_M_001</strain>
        <tissue evidence="2">Leg muscle</tissue>
    </source>
</reference>
<protein>
    <submittedName>
        <fullName evidence="2">Uncharacterized protein</fullName>
    </submittedName>
</protein>
<gene>
    <name evidence="2" type="ORF">PR048_000477</name>
</gene>
<dbReference type="EMBL" id="JARBHB010000001">
    <property type="protein sequence ID" value="KAJ8895152.1"/>
    <property type="molecule type" value="Genomic_DNA"/>
</dbReference>
<comment type="caution">
    <text evidence="2">The sequence shown here is derived from an EMBL/GenBank/DDBJ whole genome shotgun (WGS) entry which is preliminary data.</text>
</comment>
<feature type="region of interest" description="Disordered" evidence="1">
    <location>
        <begin position="1"/>
        <end position="38"/>
    </location>
</feature>
<name>A0ABQ9IEQ6_9NEOP</name>
<accession>A0ABQ9IEQ6</accession>
<dbReference type="Proteomes" id="UP001159363">
    <property type="component" value="Chromosome 1"/>
</dbReference>
<sequence length="724" mass="79948">MKQRQEGGVGETGDPRENPPLATLPGIEPGSPWRDVSAPAAAQPRNRFYNRWVRSRIFSCGNRAGRRHALAGFPCDLPLLATFHFSAAPYSPRFTLIGSRDLDVKSCPNLFTHSYSCKDAVRHMVKAWLVISRPSDGCETVHIWTMLGPFVFTSYGTEMVPGACQLLLFAGLASDCKPIMGQIRRRRLVVVTDTAVVHDGAASKAASSSLSGWLQTDCFSGCGRLLSTITYYKLVLVCLPPRGETAESLFCSLGHVVLSSRLTTYWQSFASAVRLIASHEGEPGLNRRPGHSRIFASGNRAGRYHWSAGFIRVPPLHSGTATFSPRFPLIDPRNLVSCRRDLDKYYTSHISHEEVTRKVLGIADIGTADYQHVAPLVHFMPHWIHRLKTICLLRMYPTLTCPKQTQLSQLPALLFLTNIPLVLTWTFRVGLHLIPASQQFEVSYAAPRGTISDQRECSSGEIRTKAKLLSDKADGKPGTGGCYDIRTFKEEQILAEKEVFAALEVLNSTWTKPDNTFCEVINACQEMNTKMEPNQRKLDNTSVSLHVSNLDITSSCYSVSVHTLANITGGIDAMTVAVEILLASRRNRHSQTSKTTQCLHHASRLPVVTSLAADKACLFTPRVEYWEIAGSGATPSILNELCQKHFMRVAVSLLPLLGLSHTMHVAFPNFVCLRRATIGPFRFANICSLVCRVHVNRYFSGAFDELTPVSFCGCLGICPDGPQA</sequence>
<organism evidence="2 3">
    <name type="scientific">Dryococelus australis</name>
    <dbReference type="NCBI Taxonomy" id="614101"/>
    <lineage>
        <taxon>Eukaryota</taxon>
        <taxon>Metazoa</taxon>
        <taxon>Ecdysozoa</taxon>
        <taxon>Arthropoda</taxon>
        <taxon>Hexapoda</taxon>
        <taxon>Insecta</taxon>
        <taxon>Pterygota</taxon>
        <taxon>Neoptera</taxon>
        <taxon>Polyneoptera</taxon>
        <taxon>Phasmatodea</taxon>
        <taxon>Verophasmatodea</taxon>
        <taxon>Anareolatae</taxon>
        <taxon>Phasmatidae</taxon>
        <taxon>Eurycanthinae</taxon>
        <taxon>Dryococelus</taxon>
    </lineage>
</organism>
<evidence type="ECO:0000313" key="3">
    <source>
        <dbReference type="Proteomes" id="UP001159363"/>
    </source>
</evidence>
<proteinExistence type="predicted"/>
<evidence type="ECO:0000313" key="2">
    <source>
        <dbReference type="EMBL" id="KAJ8895152.1"/>
    </source>
</evidence>
<keyword evidence="3" id="KW-1185">Reference proteome</keyword>